<feature type="non-terminal residue" evidence="1">
    <location>
        <position position="67"/>
    </location>
</feature>
<organism evidence="1">
    <name type="scientific">Tanacetum cinerariifolium</name>
    <name type="common">Dalmatian daisy</name>
    <name type="synonym">Chrysanthemum cinerariifolium</name>
    <dbReference type="NCBI Taxonomy" id="118510"/>
    <lineage>
        <taxon>Eukaryota</taxon>
        <taxon>Viridiplantae</taxon>
        <taxon>Streptophyta</taxon>
        <taxon>Embryophyta</taxon>
        <taxon>Tracheophyta</taxon>
        <taxon>Spermatophyta</taxon>
        <taxon>Magnoliopsida</taxon>
        <taxon>eudicotyledons</taxon>
        <taxon>Gunneridae</taxon>
        <taxon>Pentapetalae</taxon>
        <taxon>asterids</taxon>
        <taxon>campanulids</taxon>
        <taxon>Asterales</taxon>
        <taxon>Asteraceae</taxon>
        <taxon>Asteroideae</taxon>
        <taxon>Anthemideae</taxon>
        <taxon>Anthemidinae</taxon>
        <taxon>Tanacetum</taxon>
    </lineage>
</organism>
<gene>
    <name evidence="1" type="ORF">Tci_927238</name>
</gene>
<name>A0A699X6V8_TANCI</name>
<sequence>MRFGTVNYRKLITRLSRPPGAAAVARRTATRKANSASATPAFRELLLAADGSLTWDIDRLELPVGEP</sequence>
<reference evidence="1" key="1">
    <citation type="journal article" date="2019" name="Sci. Rep.">
        <title>Draft genome of Tanacetum cinerariifolium, the natural source of mosquito coil.</title>
        <authorList>
            <person name="Yamashiro T."/>
            <person name="Shiraishi A."/>
            <person name="Satake H."/>
            <person name="Nakayama K."/>
        </authorList>
    </citation>
    <scope>NUCLEOTIDE SEQUENCE</scope>
</reference>
<dbReference type="AlphaFoldDB" id="A0A699X6V8"/>
<comment type="caution">
    <text evidence="1">The sequence shown here is derived from an EMBL/GenBank/DDBJ whole genome shotgun (WGS) entry which is preliminary data.</text>
</comment>
<evidence type="ECO:0000313" key="1">
    <source>
        <dbReference type="EMBL" id="GFD55269.1"/>
    </source>
</evidence>
<dbReference type="EMBL" id="BKCJ011815947">
    <property type="protein sequence ID" value="GFD55269.1"/>
    <property type="molecule type" value="Genomic_DNA"/>
</dbReference>
<protein>
    <submittedName>
        <fullName evidence="1">Uncharacterized protein</fullName>
    </submittedName>
</protein>
<proteinExistence type="predicted"/>
<accession>A0A699X6V8</accession>